<dbReference type="EMBL" id="CP142149">
    <property type="protein sequence ID" value="WSE27976.1"/>
    <property type="molecule type" value="Genomic_DNA"/>
</dbReference>
<keyword evidence="3" id="KW-1185">Reference proteome</keyword>
<protein>
    <recommendedName>
        <fullName evidence="4">DUF3558 domain-containing protein</fullName>
    </recommendedName>
</protein>
<evidence type="ECO:0000313" key="3">
    <source>
        <dbReference type="Proteomes" id="UP001330812"/>
    </source>
</evidence>
<sequence length="201" mass="20646">MNPQVPPGAAPYYGGPSGPSRRGRSAGWIVAIVVVGVVVAGAAVGAFVVLNRSGGEADGKYGAAPLPTCDQVGRRVAGLPPKVSDKKLEGSQGWLCTFADSASSSSVHLDLAVSTVAAEHAGFDTVTSSGGYVLDPDVRLGEKAAWGFAPTGQMCELIVLDSNATFKVGLDNWTAPTDDAQSCESRVKTIARAVYNVVQPQ</sequence>
<keyword evidence="1" id="KW-0812">Transmembrane</keyword>
<feature type="transmembrane region" description="Helical" evidence="1">
    <location>
        <begin position="26"/>
        <end position="50"/>
    </location>
</feature>
<dbReference type="RefSeq" id="WP_326566979.1">
    <property type="nucleotide sequence ID" value="NZ_CP142149.1"/>
</dbReference>
<proteinExistence type="predicted"/>
<evidence type="ECO:0008006" key="4">
    <source>
        <dbReference type="Google" id="ProtNLM"/>
    </source>
</evidence>
<dbReference type="Proteomes" id="UP001330812">
    <property type="component" value="Chromosome"/>
</dbReference>
<keyword evidence="1" id="KW-1133">Transmembrane helix</keyword>
<evidence type="ECO:0000256" key="1">
    <source>
        <dbReference type="SAM" id="Phobius"/>
    </source>
</evidence>
<name>A0ABZ1I0R4_9PSEU</name>
<organism evidence="2 3">
    <name type="scientific">Amycolatopsis rhabdoformis</name>
    <dbReference type="NCBI Taxonomy" id="1448059"/>
    <lineage>
        <taxon>Bacteria</taxon>
        <taxon>Bacillati</taxon>
        <taxon>Actinomycetota</taxon>
        <taxon>Actinomycetes</taxon>
        <taxon>Pseudonocardiales</taxon>
        <taxon>Pseudonocardiaceae</taxon>
        <taxon>Amycolatopsis</taxon>
    </lineage>
</organism>
<keyword evidence="1" id="KW-0472">Membrane</keyword>
<accession>A0ABZ1I0R4</accession>
<evidence type="ECO:0000313" key="2">
    <source>
        <dbReference type="EMBL" id="WSE27976.1"/>
    </source>
</evidence>
<gene>
    <name evidence="2" type="ORF">VSH64_34745</name>
</gene>
<reference evidence="2 3" key="1">
    <citation type="journal article" date="2015" name="Int. J. Syst. Evol. Microbiol.">
        <title>Amycolatopsis rhabdoformis sp. nov., an actinomycete isolated from a tropical forest soil.</title>
        <authorList>
            <person name="Souza W.R."/>
            <person name="Silva R.E."/>
            <person name="Goodfellow M."/>
            <person name="Busarakam K."/>
            <person name="Figueiro F.S."/>
            <person name="Ferreira D."/>
            <person name="Rodrigues-Filho E."/>
            <person name="Moraes L.A.B."/>
            <person name="Zucchi T.D."/>
        </authorList>
    </citation>
    <scope>NUCLEOTIDE SEQUENCE [LARGE SCALE GENOMIC DNA]</scope>
    <source>
        <strain evidence="2 3">NCIMB 14900</strain>
    </source>
</reference>